<organism evidence="10 11">
    <name type="scientific">Acaulospora morrowiae</name>
    <dbReference type="NCBI Taxonomy" id="94023"/>
    <lineage>
        <taxon>Eukaryota</taxon>
        <taxon>Fungi</taxon>
        <taxon>Fungi incertae sedis</taxon>
        <taxon>Mucoromycota</taxon>
        <taxon>Glomeromycotina</taxon>
        <taxon>Glomeromycetes</taxon>
        <taxon>Diversisporales</taxon>
        <taxon>Acaulosporaceae</taxon>
        <taxon>Acaulospora</taxon>
    </lineage>
</organism>
<dbReference type="InterPro" id="IPR031398">
    <property type="entry name" value="She3"/>
</dbReference>
<comment type="function">
    <text evidence="8">RNA-binding protein that binds specific mRNAs including the ASH1 mRNA, coding for a repressor of the HO endonuclease. Part of the mRNA localization machinery that restricts accumulation of certain proteins to the bud and in the daughter cell. Required for the delivery of cortical endoplasmic reticulum into the emerging bud.</text>
</comment>
<dbReference type="GO" id="GO:0003723">
    <property type="term" value="F:RNA binding"/>
    <property type="evidence" value="ECO:0007669"/>
    <property type="project" value="UniProtKB-KW"/>
</dbReference>
<evidence type="ECO:0000256" key="4">
    <source>
        <dbReference type="ARBA" id="ARBA00022824"/>
    </source>
</evidence>
<keyword evidence="5 9" id="KW-0694">RNA-binding</keyword>
<evidence type="ECO:0000256" key="5">
    <source>
        <dbReference type="ARBA" id="ARBA00022884"/>
    </source>
</evidence>
<dbReference type="GO" id="GO:0048309">
    <property type="term" value="P:endoplasmic reticulum inheritance"/>
    <property type="evidence" value="ECO:0007669"/>
    <property type="project" value="InterPro"/>
</dbReference>
<proteinExistence type="inferred from homology"/>
<dbReference type="GO" id="GO:0051028">
    <property type="term" value="P:mRNA transport"/>
    <property type="evidence" value="ECO:0007669"/>
    <property type="project" value="UniProtKB-UniRule"/>
</dbReference>
<keyword evidence="6 9" id="KW-0175">Coiled coil</keyword>
<keyword evidence="3 9" id="KW-0813">Transport</keyword>
<feature type="coiled-coil region" evidence="9">
    <location>
        <begin position="123"/>
        <end position="280"/>
    </location>
</feature>
<evidence type="ECO:0000256" key="7">
    <source>
        <dbReference type="ARBA" id="ARBA00023136"/>
    </source>
</evidence>
<gene>
    <name evidence="9" type="primary">SHE3</name>
    <name evidence="10" type="ORF">AMORRO_LOCUS4313</name>
</gene>
<keyword evidence="7 9" id="KW-0472">Membrane</keyword>
<dbReference type="Proteomes" id="UP000789342">
    <property type="component" value="Unassembled WGS sequence"/>
</dbReference>
<name>A0A9N9ABK7_9GLOM</name>
<evidence type="ECO:0000256" key="1">
    <source>
        <dbReference type="ARBA" id="ARBA00008123"/>
    </source>
</evidence>
<evidence type="ECO:0000313" key="11">
    <source>
        <dbReference type="Proteomes" id="UP000789342"/>
    </source>
</evidence>
<comment type="subcellular location">
    <subcellularLocation>
        <location evidence="9">Endoplasmic reticulum membrane</location>
        <topology evidence="9">Peripheral membrane protein</topology>
    </subcellularLocation>
</comment>
<keyword evidence="9" id="KW-0509">mRNA transport</keyword>
<comment type="similarity">
    <text evidence="1 9">Belongs to the SHE3 family.</text>
</comment>
<dbReference type="AlphaFoldDB" id="A0A9N9ABK7"/>
<reference evidence="10" key="1">
    <citation type="submission" date="2021-06" db="EMBL/GenBank/DDBJ databases">
        <authorList>
            <person name="Kallberg Y."/>
            <person name="Tangrot J."/>
            <person name="Rosling A."/>
        </authorList>
    </citation>
    <scope>NUCLEOTIDE SEQUENCE</scope>
    <source>
        <strain evidence="10">CL551</strain>
    </source>
</reference>
<dbReference type="Pfam" id="PF17078">
    <property type="entry name" value="SHE3"/>
    <property type="match status" value="1"/>
</dbReference>
<dbReference type="OrthoDB" id="6088208at2759"/>
<sequence>KDYIHDYPAIIPPGLIYVTSIKHNPSYRTKHSFLKYYFPEDLPSSIDASTLLTDLSLTVDASGQMNNGELDDSGKIKVLKQQVYNLQNDIAEKDAILITVQEQLGKHPQNGITQSESTTGRVIEKLQAEIDYLKKELAESKTQIHISKVARERSERQVQEHLGSHQTLRLEIDSLKRMLERKERQTKELEESSKDIEKKNLDMKFERDNAKTKLRQSELKVSDLERKLQEALAAKEKSEYEYTLLSKEMQNFKTRYTKDVEVVKKEFKTLREEMSSTSRQLEDVVLMTSVRIEELTTERNDELSNLESTHSKLRENQEKCAAKLLNEIEAMKRDVQSSSQKTNEYSEQVAKMKGEITGKLNWLKRIEKVHKVHT</sequence>
<dbReference type="GO" id="GO:0005789">
    <property type="term" value="C:endoplasmic reticulum membrane"/>
    <property type="evidence" value="ECO:0007669"/>
    <property type="project" value="UniProtKB-SubCell"/>
</dbReference>
<dbReference type="EMBL" id="CAJVPV010002308">
    <property type="protein sequence ID" value="CAG8523298.1"/>
    <property type="molecule type" value="Genomic_DNA"/>
</dbReference>
<evidence type="ECO:0000256" key="8">
    <source>
        <dbReference type="ARBA" id="ARBA00024975"/>
    </source>
</evidence>
<evidence type="ECO:0000313" key="10">
    <source>
        <dbReference type="EMBL" id="CAG8523298.1"/>
    </source>
</evidence>
<keyword evidence="4 9" id="KW-0256">Endoplasmic reticulum</keyword>
<protein>
    <recommendedName>
        <fullName evidence="2 9">SWI5-dependent HO expression protein 3</fullName>
    </recommendedName>
</protein>
<evidence type="ECO:0000256" key="2">
    <source>
        <dbReference type="ARBA" id="ARBA00019884"/>
    </source>
</evidence>
<comment type="caution">
    <text evidence="10">The sequence shown here is derived from an EMBL/GenBank/DDBJ whole genome shotgun (WGS) entry which is preliminary data.</text>
</comment>
<evidence type="ECO:0000256" key="9">
    <source>
        <dbReference type="RuleBase" id="RU362142"/>
    </source>
</evidence>
<evidence type="ECO:0000256" key="6">
    <source>
        <dbReference type="ARBA" id="ARBA00023054"/>
    </source>
</evidence>
<feature type="non-terminal residue" evidence="10">
    <location>
        <position position="374"/>
    </location>
</feature>
<feature type="coiled-coil region" evidence="9">
    <location>
        <begin position="314"/>
        <end position="341"/>
    </location>
</feature>
<evidence type="ECO:0000256" key="3">
    <source>
        <dbReference type="ARBA" id="ARBA00022448"/>
    </source>
</evidence>
<accession>A0A9N9ABK7</accession>
<keyword evidence="11" id="KW-1185">Reference proteome</keyword>